<dbReference type="Gene3D" id="3.30.530.20">
    <property type="match status" value="1"/>
</dbReference>
<dbReference type="Proteomes" id="UP000286100">
    <property type="component" value="Unassembled WGS sequence"/>
</dbReference>
<name>A0A418WJZ8_9SPHN</name>
<dbReference type="AlphaFoldDB" id="A0A418WJZ8"/>
<evidence type="ECO:0000313" key="2">
    <source>
        <dbReference type="Proteomes" id="UP000286100"/>
    </source>
</evidence>
<accession>A0A418WJZ8</accession>
<evidence type="ECO:0000313" key="1">
    <source>
        <dbReference type="EMBL" id="RJF90367.1"/>
    </source>
</evidence>
<dbReference type="EMBL" id="QYUM01000003">
    <property type="protein sequence ID" value="RJF90367.1"/>
    <property type="molecule type" value="Genomic_DNA"/>
</dbReference>
<dbReference type="InterPro" id="IPR023393">
    <property type="entry name" value="START-like_dom_sf"/>
</dbReference>
<dbReference type="Pfam" id="PF10604">
    <property type="entry name" value="Polyketide_cyc2"/>
    <property type="match status" value="1"/>
</dbReference>
<dbReference type="SUPFAM" id="SSF55961">
    <property type="entry name" value="Bet v1-like"/>
    <property type="match status" value="1"/>
</dbReference>
<reference evidence="1 2" key="1">
    <citation type="submission" date="2018-09" db="EMBL/GenBank/DDBJ databases">
        <authorList>
            <person name="Zhu H."/>
        </authorList>
    </citation>
    <scope>NUCLEOTIDE SEQUENCE [LARGE SCALE GENOMIC DNA]</scope>
    <source>
        <strain evidence="1 2">K2R01-6</strain>
    </source>
</reference>
<comment type="caution">
    <text evidence="1">The sequence shown here is derived from an EMBL/GenBank/DDBJ whole genome shotgun (WGS) entry which is preliminary data.</text>
</comment>
<dbReference type="OrthoDB" id="1364128at2"/>
<dbReference type="CDD" id="cd07821">
    <property type="entry name" value="PYR_PYL_RCAR_like"/>
    <property type="match status" value="1"/>
</dbReference>
<proteinExistence type="predicted"/>
<sequence length="131" mass="14214">MMVSITKKVAVSDGWAAWQAAYDFGNAHHAFAGVLADCTLEDDVRMVTFTNGMVVKERLIGIDEGRRRIAYAVIDGPFAHHNASFQIRDNGVGGGVMIWTCDILPDEASAMVEPLMQAGIEAFARNLEAVT</sequence>
<organism evidence="1 2">
    <name type="scientific">Sphingomonas cavernae</name>
    <dbReference type="NCBI Taxonomy" id="2320861"/>
    <lineage>
        <taxon>Bacteria</taxon>
        <taxon>Pseudomonadati</taxon>
        <taxon>Pseudomonadota</taxon>
        <taxon>Alphaproteobacteria</taxon>
        <taxon>Sphingomonadales</taxon>
        <taxon>Sphingomonadaceae</taxon>
        <taxon>Sphingomonas</taxon>
    </lineage>
</organism>
<dbReference type="InterPro" id="IPR019587">
    <property type="entry name" value="Polyketide_cyclase/dehydratase"/>
</dbReference>
<gene>
    <name evidence="1" type="ORF">D3876_08925</name>
</gene>
<protein>
    <submittedName>
        <fullName evidence="1">SRPBCC family protein</fullName>
    </submittedName>
</protein>
<keyword evidence="2" id="KW-1185">Reference proteome</keyword>